<feature type="compositionally biased region" description="Polar residues" evidence="1">
    <location>
        <begin position="1085"/>
        <end position="1099"/>
    </location>
</feature>
<keyword evidence="2" id="KW-0472">Membrane</keyword>
<gene>
    <name evidence="5" type="ORF">GBG18_10660</name>
    <name evidence="4" type="ORF">GBG19_12985</name>
</gene>
<evidence type="ECO:0000313" key="6">
    <source>
        <dbReference type="Proteomes" id="UP000461010"/>
    </source>
</evidence>
<evidence type="ECO:0000313" key="7">
    <source>
        <dbReference type="Proteomes" id="UP000472839"/>
    </source>
</evidence>
<feature type="transmembrane region" description="Helical" evidence="2">
    <location>
        <begin position="354"/>
        <end position="375"/>
    </location>
</feature>
<dbReference type="InterPro" id="IPR012931">
    <property type="entry name" value="TraG_N_Proteobacteria"/>
</dbReference>
<evidence type="ECO:0000313" key="5">
    <source>
        <dbReference type="EMBL" id="KAB7889607.1"/>
    </source>
</evidence>
<evidence type="ECO:0000259" key="3">
    <source>
        <dbReference type="Pfam" id="PF07916"/>
    </source>
</evidence>
<dbReference type="EMBL" id="WFKK01000047">
    <property type="protein sequence ID" value="KAB7886072.1"/>
    <property type="molecule type" value="Genomic_DNA"/>
</dbReference>
<comment type="caution">
    <text evidence="4">The sequence shown here is derived from an EMBL/GenBank/DDBJ whole genome shotgun (WGS) entry which is preliminary data.</text>
</comment>
<dbReference type="Proteomes" id="UP000461010">
    <property type="component" value="Unassembled WGS sequence"/>
</dbReference>
<feature type="compositionally biased region" description="Polar residues" evidence="1">
    <location>
        <begin position="750"/>
        <end position="783"/>
    </location>
</feature>
<evidence type="ECO:0000256" key="1">
    <source>
        <dbReference type="SAM" id="MobiDB-lite"/>
    </source>
</evidence>
<sequence>MKRYIILIFVLYSQLFSGVSGEIYTNGYHEYIVSVLNAISGLAASNNETLIKIATSIAILILTIKILFNQSARAVAGFEILKYGTLILAIQALFISAPDDDNHAYAVIDKISNQTTEVRQIPKGIGEFLTMFSNLEDGIMSKMELYLTTPNSLSYRQAGLGFTISTQMEIMRSDIVDENLKKTFHEYILNCKVDGDFSANSQNLNDILSSEGEDIINKLESPKSLLTLIYSDTNPLGEIKECKEAWIDIKAGIGVESINHIEAYSKARGLIAATYSAKVAEAVMITGSNSATISAKKQLEASIARNATLDSIKKVATFNGVSDSLLAKQVSISELSMTNASILSNYQAQGTLPILKAVCMSFLIVLSWIVAILAIATMNIQYIKFIIMLNIWLMLWSPLFQVLNYAIDLMVDDALSLYSNGISASTQIGVYEILGGKLAVITNLVWSVPILAFAIAKGSEMGMVSFMNGMLSPVQNAAHHAAKTDVQSATTGNDSYLTSDGSLSQYGVSSNSQLTGVGGQSTKLNDDGNTISTIKGTGVTKASSGLNGNLGAAIDGNGNINVSNDQASASLQNSASTSLSLAESNVKSMQSSLVKSNENAVSSISNVGENNTLTRSDGSAFKLSESTSETIGSMTSSASKEAFGASSKSALVDSIMESSDAKNALNLKADSSRSVVGAAVAGLSGLSGSLNSAGQVSLSSSDGTKFELSKDSSYGQEYSQNFNKSLSNQVSSSKENSLAYSDALSAFKGESQSDSNSTSRKMQDAYSEQESASQTFQDTKSLGSSQNANLLNSAFNNYFDNNSNWDDANNEEKSNFMVNQMKTWSQDIQGINNMSDFISDNAGTPKLENTVDTINSIDNRSNDLKNDVGSLDEVQYNPSSINNTSNEINGTNSNIQGSSASNGNLTSQVNGNLKDDGSIQSTVNDKTDKAGNFIDSHRDNNANKVDESILINTADGMNTLGEGAKDVYKSIAGKDDHVNADLKQYADNNKVVNDSTYSNAKLGNNNLVEHGWINDDINSSAMQNASTETLARIYNHDLAEDTLSDSSKSSLKNELTDRGYDTNNNEFSSNYENQTIKADSIIPNGDNSNVGSSIKSNNELNSIKSDFNNTFKPSF</sequence>
<feature type="transmembrane region" description="Helical" evidence="2">
    <location>
        <begin position="387"/>
        <end position="407"/>
    </location>
</feature>
<dbReference type="Proteomes" id="UP000472839">
    <property type="component" value="Unassembled WGS sequence"/>
</dbReference>
<keyword evidence="2" id="KW-0812">Transmembrane</keyword>
<keyword evidence="6" id="KW-1185">Reference proteome</keyword>
<organism evidence="4 7">
    <name type="scientific">Poseidonibacter ostreae</name>
    <dbReference type="NCBI Taxonomy" id="2654171"/>
    <lineage>
        <taxon>Bacteria</taxon>
        <taxon>Pseudomonadati</taxon>
        <taxon>Campylobacterota</taxon>
        <taxon>Epsilonproteobacteria</taxon>
        <taxon>Campylobacterales</taxon>
        <taxon>Arcobacteraceae</taxon>
        <taxon>Poseidonibacter</taxon>
    </lineage>
</organism>
<reference evidence="6 7" key="1">
    <citation type="submission" date="2019-10" db="EMBL/GenBank/DDBJ databases">
        <title>Poseidonibacter ostreae sp. nov., isolated from the gut of the Ostrea denselamellosa.</title>
        <authorList>
            <person name="Choi A."/>
        </authorList>
    </citation>
    <scope>NUCLEOTIDE SEQUENCE [LARGE SCALE GENOMIC DNA]</scope>
    <source>
        <strain evidence="4 7">SJOD-M-33</strain>
        <strain evidence="5 6">SJOD-M-5</strain>
    </source>
</reference>
<feature type="region of interest" description="Disordered" evidence="1">
    <location>
        <begin position="879"/>
        <end position="940"/>
    </location>
</feature>
<accession>A0A6L4WPJ4</accession>
<feature type="transmembrane region" description="Helical" evidence="2">
    <location>
        <begin position="438"/>
        <end position="456"/>
    </location>
</feature>
<feature type="compositionally biased region" description="Basic and acidic residues" evidence="1">
    <location>
        <begin position="925"/>
        <end position="940"/>
    </location>
</feature>
<protein>
    <recommendedName>
        <fullName evidence="3">TraG N-terminal Proteobacteria domain-containing protein</fullName>
    </recommendedName>
</protein>
<feature type="compositionally biased region" description="Polar residues" evidence="1">
    <location>
        <begin position="1061"/>
        <end position="1077"/>
    </location>
</feature>
<dbReference type="AlphaFoldDB" id="A0A6L4WPJ4"/>
<keyword evidence="2" id="KW-1133">Transmembrane helix</keyword>
<name>A0A6L4WPJ4_9BACT</name>
<feature type="compositionally biased region" description="Polar residues" evidence="1">
    <location>
        <begin position="879"/>
        <end position="911"/>
    </location>
</feature>
<evidence type="ECO:0000313" key="4">
    <source>
        <dbReference type="EMBL" id="KAB7886072.1"/>
    </source>
</evidence>
<proteinExistence type="predicted"/>
<feature type="transmembrane region" description="Helical" evidence="2">
    <location>
        <begin position="50"/>
        <end position="68"/>
    </location>
</feature>
<feature type="region of interest" description="Disordered" evidence="1">
    <location>
        <begin position="749"/>
        <end position="783"/>
    </location>
</feature>
<feature type="region of interest" description="Disordered" evidence="1">
    <location>
        <begin position="1042"/>
        <end position="1099"/>
    </location>
</feature>
<dbReference type="EMBL" id="WFKJ01000033">
    <property type="protein sequence ID" value="KAB7889607.1"/>
    <property type="molecule type" value="Genomic_DNA"/>
</dbReference>
<evidence type="ECO:0000256" key="2">
    <source>
        <dbReference type="SAM" id="Phobius"/>
    </source>
</evidence>
<feature type="domain" description="TraG N-terminal Proteobacteria" evidence="3">
    <location>
        <begin position="22"/>
        <end position="478"/>
    </location>
</feature>
<dbReference type="RefSeq" id="WP_152190953.1">
    <property type="nucleotide sequence ID" value="NZ_WFKI01000025.1"/>
</dbReference>
<dbReference type="Pfam" id="PF07916">
    <property type="entry name" value="TraG_N"/>
    <property type="match status" value="1"/>
</dbReference>